<proteinExistence type="predicted"/>
<organism evidence="1 2">
    <name type="scientific">Paramixta manurensis</name>
    <dbReference type="NCBI Taxonomy" id="2740817"/>
    <lineage>
        <taxon>Bacteria</taxon>
        <taxon>Pseudomonadati</taxon>
        <taxon>Pseudomonadota</taxon>
        <taxon>Gammaproteobacteria</taxon>
        <taxon>Enterobacterales</taxon>
        <taxon>Erwiniaceae</taxon>
        <taxon>Paramixta</taxon>
    </lineage>
</organism>
<dbReference type="KEGG" id="pmak:PMPD1_2480"/>
<dbReference type="NCBIfam" id="TIGR02642">
    <property type="entry name" value="phage_xxxx"/>
    <property type="match status" value="1"/>
</dbReference>
<dbReference type="Proteomes" id="UP000505325">
    <property type="component" value="Chromosome"/>
</dbReference>
<gene>
    <name evidence="1" type="ORF">PMPD1_2480</name>
</gene>
<dbReference type="InterPro" id="IPR036410">
    <property type="entry name" value="HSP_DnaJ_Cys-rich_dom_sf"/>
</dbReference>
<reference evidence="1 2" key="1">
    <citation type="submission" date="2020-06" db="EMBL/GenBank/DDBJ databases">
        <title>Genome sequence of Paramixta manurensis strain PD-1.</title>
        <authorList>
            <person name="Lee C.W."/>
            <person name="Kim J."/>
        </authorList>
    </citation>
    <scope>NUCLEOTIDE SEQUENCE [LARGE SCALE GENOMIC DNA]</scope>
    <source>
        <strain evidence="1 2">PD-1</strain>
    </source>
</reference>
<dbReference type="AlphaFoldDB" id="A0A6M8UKM3"/>
<dbReference type="EMBL" id="CP054212">
    <property type="protein sequence ID" value="QKJ87422.1"/>
    <property type="molecule type" value="Genomic_DNA"/>
</dbReference>
<dbReference type="InterPro" id="IPR038500">
    <property type="entry name" value="Antitermination_sf"/>
</dbReference>
<dbReference type="RefSeq" id="WP_173634367.1">
    <property type="nucleotide sequence ID" value="NZ_CP054212.1"/>
</dbReference>
<accession>A0A6M8UKM3</accession>
<dbReference type="Gene3D" id="1.10.274.110">
    <property type="match status" value="1"/>
</dbReference>
<evidence type="ECO:0000313" key="2">
    <source>
        <dbReference type="Proteomes" id="UP000505325"/>
    </source>
</evidence>
<keyword evidence="2" id="KW-1185">Reference proteome</keyword>
<name>A0A6M8UKM3_9GAMM</name>
<evidence type="ECO:0008006" key="3">
    <source>
        <dbReference type="Google" id="ProtNLM"/>
    </source>
</evidence>
<protein>
    <recommendedName>
        <fullName evidence="3">Antitermination protein</fullName>
    </recommendedName>
</protein>
<dbReference type="InterPro" id="IPR013464">
    <property type="entry name" value="CHP02642"/>
</dbReference>
<evidence type="ECO:0000313" key="1">
    <source>
        <dbReference type="EMBL" id="QKJ87422.1"/>
    </source>
</evidence>
<dbReference type="SUPFAM" id="SSF57938">
    <property type="entry name" value="DnaJ/Hsp40 cysteine-rich domain"/>
    <property type="match status" value="1"/>
</dbReference>
<sequence>MTKAIEQIIRMHDPRCLSAESSSAGRGKSPISRDQIIGAMAATQREHPVGYDILLTKYRADYLAEQRLRAAVSEWLHERPHPERAIAACNFATSMVLGRNLPAQCDRIAALMRKYSPKALMTRKTLDAIEGQRKHLELQRLSLGDSDVRYAASVAECADLTARITAIRGELRAWSSREATKTCLCPRCRGTGSVSKPHPAQCDECGGRGSIPPTMELMRKSMKSTGAEVRSAVWAADYAPVVEACQRWLYIEESSAEIFLSERLRNEIQPAA</sequence>